<sequence length="256" mass="28471">MSEALLSLSDVCLRFGGLLALDRVNLQVKEGTIHGLIGPNGAGKTTLLNVICRIVTPQSGRLQFDGRDLLSLDTERLSQAGIGRTFQNLALVDTATVRTNVLVGLHQKLRMTMFDELVNWPRRNRLAREAAQMADEVLARFRLERHSQTQVGRLSYGQRKMVELARAWISTPRLLLLDEPTAGLNTKEIAELQATLLELRARHGLTILVITHHIEFLVGMADQVTVLDLGHPIMHAPPEQVRDDPRVIAAYIGAEE</sequence>
<dbReference type="InterPro" id="IPR051120">
    <property type="entry name" value="ABC_AA/LPS_Transport"/>
</dbReference>
<dbReference type="GO" id="GO:0005524">
    <property type="term" value="F:ATP binding"/>
    <property type="evidence" value="ECO:0007669"/>
    <property type="project" value="UniProtKB-KW"/>
</dbReference>
<gene>
    <name evidence="6" type="ORF">SNE35_26325</name>
</gene>
<dbReference type="PROSITE" id="PS50893">
    <property type="entry name" value="ABC_TRANSPORTER_2"/>
    <property type="match status" value="1"/>
</dbReference>
<name>A0ABU5DPL4_9BURK</name>
<comment type="caution">
    <text evidence="6">The sequence shown here is derived from an EMBL/GenBank/DDBJ whole genome shotgun (WGS) entry which is preliminary data.</text>
</comment>
<dbReference type="InterPro" id="IPR027417">
    <property type="entry name" value="P-loop_NTPase"/>
</dbReference>
<keyword evidence="7" id="KW-1185">Reference proteome</keyword>
<evidence type="ECO:0000256" key="4">
    <source>
        <dbReference type="ARBA" id="ARBA00022840"/>
    </source>
</evidence>
<evidence type="ECO:0000256" key="2">
    <source>
        <dbReference type="ARBA" id="ARBA00022475"/>
    </source>
</evidence>
<evidence type="ECO:0000313" key="6">
    <source>
        <dbReference type="EMBL" id="MDY0748044.1"/>
    </source>
</evidence>
<dbReference type="PANTHER" id="PTHR45772:SF9">
    <property type="entry name" value="CONSERVED COMPONENT OF ABC TRANSPORTER FOR NATURAL AMINO ACIDS"/>
    <property type="match status" value="1"/>
</dbReference>
<keyword evidence="4 6" id="KW-0067">ATP-binding</keyword>
<evidence type="ECO:0000259" key="5">
    <source>
        <dbReference type="PROSITE" id="PS50893"/>
    </source>
</evidence>
<dbReference type="InterPro" id="IPR003593">
    <property type="entry name" value="AAA+_ATPase"/>
</dbReference>
<dbReference type="SMART" id="SM00382">
    <property type="entry name" value="AAA"/>
    <property type="match status" value="1"/>
</dbReference>
<evidence type="ECO:0000256" key="3">
    <source>
        <dbReference type="ARBA" id="ARBA00022741"/>
    </source>
</evidence>
<dbReference type="CDD" id="cd03219">
    <property type="entry name" value="ABC_Mj1267_LivG_branched"/>
    <property type="match status" value="1"/>
</dbReference>
<dbReference type="Proteomes" id="UP001285263">
    <property type="component" value="Unassembled WGS sequence"/>
</dbReference>
<accession>A0ABU5DPL4</accession>
<feature type="domain" description="ABC transporter" evidence="5">
    <location>
        <begin position="6"/>
        <end position="254"/>
    </location>
</feature>
<keyword evidence="3" id="KW-0547">Nucleotide-binding</keyword>
<keyword evidence="2" id="KW-0472">Membrane</keyword>
<dbReference type="PANTHER" id="PTHR45772">
    <property type="entry name" value="CONSERVED COMPONENT OF ABC TRANSPORTER FOR NATURAL AMINO ACIDS-RELATED"/>
    <property type="match status" value="1"/>
</dbReference>
<evidence type="ECO:0000313" key="7">
    <source>
        <dbReference type="Proteomes" id="UP001285263"/>
    </source>
</evidence>
<proteinExistence type="predicted"/>
<dbReference type="SUPFAM" id="SSF52540">
    <property type="entry name" value="P-loop containing nucleoside triphosphate hydrolases"/>
    <property type="match status" value="1"/>
</dbReference>
<evidence type="ECO:0000256" key="1">
    <source>
        <dbReference type="ARBA" id="ARBA00022448"/>
    </source>
</evidence>
<keyword evidence="2" id="KW-1003">Cell membrane</keyword>
<dbReference type="InterPro" id="IPR017871">
    <property type="entry name" value="ABC_transporter-like_CS"/>
</dbReference>
<protein>
    <submittedName>
        <fullName evidence="6">ABC transporter ATP-binding protein</fullName>
    </submittedName>
</protein>
<reference evidence="6 7" key="1">
    <citation type="submission" date="2023-11" db="EMBL/GenBank/DDBJ databases">
        <title>Paucibacter sp. nov., isolated from fresh soil in Korea.</title>
        <authorList>
            <person name="Le N.T.T."/>
        </authorList>
    </citation>
    <scope>NUCLEOTIDE SEQUENCE [LARGE SCALE GENOMIC DNA]</scope>
    <source>
        <strain evidence="6 7">R3-3</strain>
    </source>
</reference>
<dbReference type="Pfam" id="PF00005">
    <property type="entry name" value="ABC_tran"/>
    <property type="match status" value="1"/>
</dbReference>
<dbReference type="Gene3D" id="3.40.50.300">
    <property type="entry name" value="P-loop containing nucleotide triphosphate hydrolases"/>
    <property type="match status" value="1"/>
</dbReference>
<dbReference type="Pfam" id="PF12399">
    <property type="entry name" value="BCA_ABC_TP_C"/>
    <property type="match status" value="1"/>
</dbReference>
<dbReference type="EMBL" id="JAXCLA010000009">
    <property type="protein sequence ID" value="MDY0748044.1"/>
    <property type="molecule type" value="Genomic_DNA"/>
</dbReference>
<dbReference type="PROSITE" id="PS00211">
    <property type="entry name" value="ABC_TRANSPORTER_1"/>
    <property type="match status" value="1"/>
</dbReference>
<organism evidence="6 7">
    <name type="scientific">Roseateles agri</name>
    <dbReference type="NCBI Taxonomy" id="3098619"/>
    <lineage>
        <taxon>Bacteria</taxon>
        <taxon>Pseudomonadati</taxon>
        <taxon>Pseudomonadota</taxon>
        <taxon>Betaproteobacteria</taxon>
        <taxon>Burkholderiales</taxon>
        <taxon>Sphaerotilaceae</taxon>
        <taxon>Roseateles</taxon>
    </lineage>
</organism>
<keyword evidence="1" id="KW-0813">Transport</keyword>
<dbReference type="RefSeq" id="WP_320426010.1">
    <property type="nucleotide sequence ID" value="NZ_JAXCLA010000009.1"/>
</dbReference>
<dbReference type="InterPro" id="IPR003439">
    <property type="entry name" value="ABC_transporter-like_ATP-bd"/>
</dbReference>
<dbReference type="InterPro" id="IPR032823">
    <property type="entry name" value="BCA_ABC_TP_C"/>
</dbReference>